<evidence type="ECO:0000313" key="3">
    <source>
        <dbReference type="Proteomes" id="UP000678895"/>
    </source>
</evidence>
<evidence type="ECO:0000313" key="2">
    <source>
        <dbReference type="EMBL" id="GIO42285.1"/>
    </source>
</evidence>
<feature type="transmembrane region" description="Helical" evidence="1">
    <location>
        <begin position="12"/>
        <end position="43"/>
    </location>
</feature>
<sequence length="53" mass="6028">MLKYIRLLGQFLMGFSILFVVFKMGSIGTAIIIFTLGLIIYIFGKLYNKNGHI</sequence>
<accession>A0A919Y4K2</accession>
<evidence type="ECO:0000256" key="1">
    <source>
        <dbReference type="SAM" id="Phobius"/>
    </source>
</evidence>
<dbReference type="AlphaFoldDB" id="A0A919Y4K2"/>
<organism evidence="2 3">
    <name type="scientific">Paenibacillus apis</name>
    <dbReference type="NCBI Taxonomy" id="1792174"/>
    <lineage>
        <taxon>Bacteria</taxon>
        <taxon>Bacillati</taxon>
        <taxon>Bacillota</taxon>
        <taxon>Bacilli</taxon>
        <taxon>Bacillales</taxon>
        <taxon>Paenibacillaceae</taxon>
        <taxon>Paenibacillus</taxon>
    </lineage>
</organism>
<keyword evidence="3" id="KW-1185">Reference proteome</keyword>
<protein>
    <submittedName>
        <fullName evidence="2">Uncharacterized protein</fullName>
    </submittedName>
</protein>
<gene>
    <name evidence="2" type="ORF">J41TS4_20430</name>
</gene>
<keyword evidence="1" id="KW-0472">Membrane</keyword>
<keyword evidence="1" id="KW-0812">Transmembrane</keyword>
<dbReference type="Proteomes" id="UP000678895">
    <property type="component" value="Unassembled WGS sequence"/>
</dbReference>
<comment type="caution">
    <text evidence="2">The sequence shown here is derived from an EMBL/GenBank/DDBJ whole genome shotgun (WGS) entry which is preliminary data.</text>
</comment>
<proteinExistence type="predicted"/>
<dbReference type="EMBL" id="BORS01000006">
    <property type="protein sequence ID" value="GIO42285.1"/>
    <property type="molecule type" value="Genomic_DNA"/>
</dbReference>
<keyword evidence="1" id="KW-1133">Transmembrane helix</keyword>
<name>A0A919Y4K2_9BACL</name>
<dbReference type="RefSeq" id="WP_301627025.1">
    <property type="nucleotide sequence ID" value="NZ_BORS01000006.1"/>
</dbReference>
<reference evidence="2" key="1">
    <citation type="submission" date="2021-03" db="EMBL/GenBank/DDBJ databases">
        <title>Antimicrobial resistance genes in bacteria isolated from Japanese honey, and their potential for conferring macrolide and lincosamide resistance in the American foulbrood pathogen Paenibacillus larvae.</title>
        <authorList>
            <person name="Okamoto M."/>
            <person name="Kumagai M."/>
            <person name="Kanamori H."/>
            <person name="Takamatsu D."/>
        </authorList>
    </citation>
    <scope>NUCLEOTIDE SEQUENCE</scope>
    <source>
        <strain evidence="2">J41TS4</strain>
    </source>
</reference>